<feature type="transmembrane region" description="Helical" evidence="8">
    <location>
        <begin position="300"/>
        <end position="320"/>
    </location>
</feature>
<dbReference type="NCBIfam" id="TIGR00710">
    <property type="entry name" value="efflux_Bcr_CflA"/>
    <property type="match status" value="1"/>
</dbReference>
<keyword evidence="11" id="KW-1185">Reference proteome</keyword>
<feature type="transmembrane region" description="Helical" evidence="8">
    <location>
        <begin position="388"/>
        <end position="410"/>
    </location>
</feature>
<keyword evidence="8" id="KW-0997">Cell inner membrane</keyword>
<dbReference type="PANTHER" id="PTHR23502">
    <property type="entry name" value="MAJOR FACILITATOR SUPERFAMILY"/>
    <property type="match status" value="1"/>
</dbReference>
<sequence>MKPLKSAPPASAAATDNSDKLGATASGGISVGEFIALIAVMMSLTAMAVDVMLPALPQIGDALGVTDPNTRQDIVIIYMLGFAVGQLVYGRLSDRYGRKPVLMVGMGIFVAGSLAASFASGFTLLLLARLVQGVGAAAPRVLAIAIVRDRFSGREMARVMSFAMALFIIIPVLAPGMGQGVLTIGSWRNIFDLLLASGAAVALWAALRLPESAPLTEEPVPFGRSIRMVLEDRQTFGYALASGLIFGCVLAYVASAQQVFVDIYQLGAAFPLAFGAIALAIGTASLVNARWVERLGMRRVSHAALIGFTLLALVLLALAKLGVADIVVFAVMMAALFFLFGLVAPNFNALAMEPQGDNAGMASSIVGFLSTAAGAAAGAVIGHAFDGSIVPLATGFVALGAMALILVVWVEGVRGLFRHGG</sequence>
<comment type="subcellular location">
    <subcellularLocation>
        <location evidence="8">Cell inner membrane</location>
        <topology evidence="8">Multi-pass membrane protein</topology>
    </subcellularLocation>
    <subcellularLocation>
        <location evidence="1">Cell membrane</location>
        <topology evidence="1">Multi-pass membrane protein</topology>
    </subcellularLocation>
</comment>
<evidence type="ECO:0000256" key="3">
    <source>
        <dbReference type="ARBA" id="ARBA00022448"/>
    </source>
</evidence>
<dbReference type="SUPFAM" id="SSF103473">
    <property type="entry name" value="MFS general substrate transporter"/>
    <property type="match status" value="1"/>
</dbReference>
<name>A0A109BM02_HYPSL</name>
<gene>
    <name evidence="10" type="ORF">APY04_0512</name>
</gene>
<dbReference type="EMBL" id="LMTR01000026">
    <property type="protein sequence ID" value="KWT71261.1"/>
    <property type="molecule type" value="Genomic_DNA"/>
</dbReference>
<dbReference type="OrthoDB" id="9800416at2"/>
<comment type="similarity">
    <text evidence="2 8">Belongs to the major facilitator superfamily. Bcr/CmlA family.</text>
</comment>
<feature type="transmembrane region" description="Helical" evidence="8">
    <location>
        <begin position="101"/>
        <end position="120"/>
    </location>
</feature>
<feature type="transmembrane region" description="Helical" evidence="8">
    <location>
        <begin position="266"/>
        <end position="288"/>
    </location>
</feature>
<dbReference type="STRING" id="121290.APY04_0512"/>
<comment type="caution">
    <text evidence="10">The sequence shown here is derived from an EMBL/GenBank/DDBJ whole genome shotgun (WGS) entry which is preliminary data.</text>
</comment>
<dbReference type="InterPro" id="IPR011701">
    <property type="entry name" value="MFS"/>
</dbReference>
<dbReference type="GO" id="GO:0005886">
    <property type="term" value="C:plasma membrane"/>
    <property type="evidence" value="ECO:0007669"/>
    <property type="project" value="UniProtKB-SubCell"/>
</dbReference>
<dbReference type="AlphaFoldDB" id="A0A109BM02"/>
<evidence type="ECO:0000259" key="9">
    <source>
        <dbReference type="PROSITE" id="PS50850"/>
    </source>
</evidence>
<feature type="transmembrane region" description="Helical" evidence="8">
    <location>
        <begin position="326"/>
        <end position="347"/>
    </location>
</feature>
<keyword evidence="7 8" id="KW-0472">Membrane</keyword>
<evidence type="ECO:0000256" key="8">
    <source>
        <dbReference type="RuleBase" id="RU365088"/>
    </source>
</evidence>
<evidence type="ECO:0000256" key="1">
    <source>
        <dbReference type="ARBA" id="ARBA00004651"/>
    </source>
</evidence>
<keyword evidence="4" id="KW-1003">Cell membrane</keyword>
<dbReference type="Pfam" id="PF07690">
    <property type="entry name" value="MFS_1"/>
    <property type="match status" value="1"/>
</dbReference>
<dbReference type="PANTHER" id="PTHR23502:SF132">
    <property type="entry name" value="POLYAMINE TRANSPORTER 2-RELATED"/>
    <property type="match status" value="1"/>
</dbReference>
<evidence type="ECO:0000313" key="10">
    <source>
        <dbReference type="EMBL" id="KWT71261.1"/>
    </source>
</evidence>
<feature type="transmembrane region" description="Helical" evidence="8">
    <location>
        <begin position="159"/>
        <end position="178"/>
    </location>
</feature>
<dbReference type="PROSITE" id="PS50850">
    <property type="entry name" value="MFS"/>
    <property type="match status" value="1"/>
</dbReference>
<proteinExistence type="inferred from homology"/>
<dbReference type="RefSeq" id="WP_083509419.1">
    <property type="nucleotide sequence ID" value="NZ_LMTR01000026.1"/>
</dbReference>
<keyword evidence="5 8" id="KW-0812">Transmembrane</keyword>
<feature type="transmembrane region" description="Helical" evidence="8">
    <location>
        <begin position="235"/>
        <end position="254"/>
    </location>
</feature>
<dbReference type="InterPro" id="IPR020846">
    <property type="entry name" value="MFS_dom"/>
</dbReference>
<reference evidence="10 11" key="1">
    <citation type="submission" date="2015-10" db="EMBL/GenBank/DDBJ databases">
        <title>Transcriptomic analysis of a linuron degrading triple-species bacterial consortium.</title>
        <authorList>
            <person name="Albers P."/>
        </authorList>
    </citation>
    <scope>NUCLEOTIDE SEQUENCE [LARGE SCALE GENOMIC DNA]</scope>
    <source>
        <strain evidence="10 11">WDL6</strain>
    </source>
</reference>
<evidence type="ECO:0000256" key="4">
    <source>
        <dbReference type="ARBA" id="ARBA00022475"/>
    </source>
</evidence>
<evidence type="ECO:0000256" key="2">
    <source>
        <dbReference type="ARBA" id="ARBA00006236"/>
    </source>
</evidence>
<dbReference type="Proteomes" id="UP000059074">
    <property type="component" value="Unassembled WGS sequence"/>
</dbReference>
<keyword evidence="6 8" id="KW-1133">Transmembrane helix</keyword>
<accession>A0A109BM02</accession>
<dbReference type="InterPro" id="IPR004812">
    <property type="entry name" value="Efflux_drug-R_Bcr/CmlA"/>
</dbReference>
<evidence type="ECO:0000256" key="5">
    <source>
        <dbReference type="ARBA" id="ARBA00022692"/>
    </source>
</evidence>
<evidence type="ECO:0000313" key="11">
    <source>
        <dbReference type="Proteomes" id="UP000059074"/>
    </source>
</evidence>
<feature type="transmembrane region" description="Helical" evidence="8">
    <location>
        <begin position="359"/>
        <end position="382"/>
    </location>
</feature>
<comment type="caution">
    <text evidence="8">Lacks conserved residue(s) required for the propagation of feature annotation.</text>
</comment>
<keyword evidence="3 8" id="KW-0813">Transport</keyword>
<feature type="domain" description="Major facilitator superfamily (MFS) profile" evidence="9">
    <location>
        <begin position="34"/>
        <end position="418"/>
    </location>
</feature>
<evidence type="ECO:0000256" key="7">
    <source>
        <dbReference type="ARBA" id="ARBA00023136"/>
    </source>
</evidence>
<dbReference type="Gene3D" id="1.20.1720.10">
    <property type="entry name" value="Multidrug resistance protein D"/>
    <property type="match status" value="1"/>
</dbReference>
<dbReference type="GO" id="GO:1990961">
    <property type="term" value="P:xenobiotic detoxification by transmembrane export across the plasma membrane"/>
    <property type="evidence" value="ECO:0007669"/>
    <property type="project" value="InterPro"/>
</dbReference>
<evidence type="ECO:0000256" key="6">
    <source>
        <dbReference type="ARBA" id="ARBA00022989"/>
    </source>
</evidence>
<feature type="transmembrane region" description="Helical" evidence="8">
    <location>
        <begin position="73"/>
        <end position="89"/>
    </location>
</feature>
<organism evidence="10 11">
    <name type="scientific">Hyphomicrobium sulfonivorans</name>
    <dbReference type="NCBI Taxonomy" id="121290"/>
    <lineage>
        <taxon>Bacteria</taxon>
        <taxon>Pseudomonadati</taxon>
        <taxon>Pseudomonadota</taxon>
        <taxon>Alphaproteobacteria</taxon>
        <taxon>Hyphomicrobiales</taxon>
        <taxon>Hyphomicrobiaceae</taxon>
        <taxon>Hyphomicrobium</taxon>
    </lineage>
</organism>
<dbReference type="PATRIC" id="fig|121290.4.peg.2538"/>
<dbReference type="InterPro" id="IPR036259">
    <property type="entry name" value="MFS_trans_sf"/>
</dbReference>
<dbReference type="GO" id="GO:0042910">
    <property type="term" value="F:xenobiotic transmembrane transporter activity"/>
    <property type="evidence" value="ECO:0007669"/>
    <property type="project" value="InterPro"/>
</dbReference>
<protein>
    <recommendedName>
        <fullName evidence="8">Bcr/CflA family efflux transporter</fullName>
    </recommendedName>
</protein>
<dbReference type="CDD" id="cd17320">
    <property type="entry name" value="MFS_MdfA_MDR_like"/>
    <property type="match status" value="1"/>
</dbReference>